<sequence length="318" mass="34887">MAVTYDGQLKGHRGWVTSLACPQSADSYMKVVSTSRDNTLISWGANPDRHSEESDYGLPERRLEGHSAFVSDVALSNNGDFAVSASWDNSLRLWNLQNGQCQHKFLGHTKDVLAVTFSPDNRQIVSGGRDNALRVWNVKGECMHTLSRGAHTDWVSCVRFSPTLETPLIVSGGWDNLVKVWDLASGKLVTDLVGHTNYVTSVTVSPDGSLCASSDKDGVARLWDLTKGEALSEIAAGAPINQICFSPNRYWMCAATEKNIRIFDLENKEVIVELTPEAQQKSKKAPECVSIAWSADGSTLYSGYTDNVIRVWSVSEQA</sequence>
<keyword evidence="3" id="KW-0677">Repeat</keyword>
<dbReference type="Pfam" id="PF00400">
    <property type="entry name" value="WD40"/>
    <property type="match status" value="7"/>
</dbReference>
<comment type="similarity">
    <text evidence="1">Belongs to the WD repeat G protein beta family. Ribosomal protein RACK1 subfamily.</text>
</comment>
<evidence type="ECO:0000256" key="3">
    <source>
        <dbReference type="ARBA" id="ARBA00022737"/>
    </source>
</evidence>
<evidence type="ECO:0000256" key="6">
    <source>
        <dbReference type="ARBA" id="ARBA00079031"/>
    </source>
</evidence>
<dbReference type="GO" id="GO:0016301">
    <property type="term" value="F:kinase activity"/>
    <property type="evidence" value="ECO:0007669"/>
    <property type="project" value="UniProtKB-KW"/>
</dbReference>
<dbReference type="GO" id="GO:1990904">
    <property type="term" value="C:ribonucleoprotein complex"/>
    <property type="evidence" value="ECO:0007669"/>
    <property type="project" value="UniProtKB-KW"/>
</dbReference>
<dbReference type="InterPro" id="IPR015943">
    <property type="entry name" value="WD40/YVTN_repeat-like_dom_sf"/>
</dbReference>
<dbReference type="InterPro" id="IPR001680">
    <property type="entry name" value="WD40_rpt"/>
</dbReference>
<dbReference type="PIRSF" id="PIRSF002394">
    <property type="entry name" value="GN-bd_beta"/>
    <property type="match status" value="1"/>
</dbReference>
<dbReference type="GeneID" id="39987328"/>
<dbReference type="AlphaFoldDB" id="A0A1X0NQI7"/>
<dbReference type="RefSeq" id="XP_028881052.1">
    <property type="nucleotide sequence ID" value="XM_029027548.1"/>
</dbReference>
<comment type="caution">
    <text evidence="8">The sequence shown here is derived from an EMBL/GenBank/DDBJ whole genome shotgun (WGS) entry which is preliminary data.</text>
</comment>
<dbReference type="InterPro" id="IPR045223">
    <property type="entry name" value="RACK1-like"/>
</dbReference>
<dbReference type="EMBL" id="NBCO01000024">
    <property type="protein sequence ID" value="ORC86986.1"/>
    <property type="molecule type" value="Genomic_DNA"/>
</dbReference>
<dbReference type="PANTHER" id="PTHR19868">
    <property type="entry name" value="RECEPTOR FOR ACTIVATED PROTEIN KINASE C RACK1"/>
    <property type="match status" value="1"/>
</dbReference>
<dbReference type="PROSITE" id="PS50082">
    <property type="entry name" value="WD_REPEATS_2"/>
    <property type="match status" value="5"/>
</dbReference>
<dbReference type="GO" id="GO:0045182">
    <property type="term" value="F:translation regulator activity"/>
    <property type="evidence" value="ECO:0007669"/>
    <property type="project" value="InterPro"/>
</dbReference>
<dbReference type="CDD" id="cd00200">
    <property type="entry name" value="WD40"/>
    <property type="match status" value="1"/>
</dbReference>
<gene>
    <name evidence="8" type="ORF">TM35_000241360</name>
</gene>
<keyword evidence="2 7" id="KW-0853">WD repeat</keyword>
<dbReference type="VEuPathDB" id="TriTrypDB:TM35_000241360"/>
<feature type="repeat" description="WD" evidence="7">
    <location>
        <begin position="290"/>
        <end position="318"/>
    </location>
</feature>
<proteinExistence type="inferred from homology"/>
<dbReference type="InterPro" id="IPR019775">
    <property type="entry name" value="WD40_repeat_CS"/>
</dbReference>
<dbReference type="PROSITE" id="PS50294">
    <property type="entry name" value="WD_REPEATS_REGION"/>
    <property type="match status" value="5"/>
</dbReference>
<protein>
    <recommendedName>
        <fullName evidence="6">Activated protein kinase C receptor homolog</fullName>
    </recommendedName>
</protein>
<dbReference type="GO" id="GO:0005840">
    <property type="term" value="C:ribosome"/>
    <property type="evidence" value="ECO:0007669"/>
    <property type="project" value="UniProtKB-KW"/>
</dbReference>
<dbReference type="InterPro" id="IPR036322">
    <property type="entry name" value="WD40_repeat_dom_sf"/>
</dbReference>
<evidence type="ECO:0000313" key="8">
    <source>
        <dbReference type="EMBL" id="ORC86986.1"/>
    </source>
</evidence>
<dbReference type="OrthoDB" id="238121at2759"/>
<reference evidence="8 9" key="1">
    <citation type="submission" date="2017-03" db="EMBL/GenBank/DDBJ databases">
        <title>An alternative strategy for trypanosome survival in the mammalian bloodstream revealed through genome and transcriptome analysis of the ubiquitous bovine parasite Trypanosoma (Megatrypanum) theileri.</title>
        <authorList>
            <person name="Kelly S."/>
            <person name="Ivens A."/>
            <person name="Mott A."/>
            <person name="O'Neill E."/>
            <person name="Emms D."/>
            <person name="Macleod O."/>
            <person name="Voorheis P."/>
            <person name="Matthews J."/>
            <person name="Matthews K."/>
            <person name="Carrington M."/>
        </authorList>
    </citation>
    <scope>NUCLEOTIDE SEQUENCE [LARGE SCALE GENOMIC DNA]</scope>
    <source>
        <strain evidence="8">Edinburgh</strain>
    </source>
</reference>
<accession>A0A1X0NQI7</accession>
<dbReference type="STRING" id="67003.A0A1X0NQI7"/>
<evidence type="ECO:0000256" key="7">
    <source>
        <dbReference type="PROSITE-ProRule" id="PRU00221"/>
    </source>
</evidence>
<dbReference type="PRINTS" id="PR00320">
    <property type="entry name" value="GPROTEINBRPT"/>
</dbReference>
<keyword evidence="8" id="KW-0418">Kinase</keyword>
<dbReference type="Proteomes" id="UP000192257">
    <property type="component" value="Unassembled WGS sequence"/>
</dbReference>
<dbReference type="PROSITE" id="PS00678">
    <property type="entry name" value="WD_REPEATS_1"/>
    <property type="match status" value="4"/>
</dbReference>
<dbReference type="InterPro" id="IPR020472">
    <property type="entry name" value="WD40_PAC1"/>
</dbReference>
<dbReference type="Gene3D" id="2.130.10.10">
    <property type="entry name" value="YVTN repeat-like/Quinoprotein amine dehydrogenase"/>
    <property type="match status" value="1"/>
</dbReference>
<keyword evidence="4" id="KW-0689">Ribosomal protein</keyword>
<evidence type="ECO:0000256" key="1">
    <source>
        <dbReference type="ARBA" id="ARBA00007253"/>
    </source>
</evidence>
<keyword evidence="5" id="KW-0687">Ribonucleoprotein</keyword>
<dbReference type="SUPFAM" id="SSF50978">
    <property type="entry name" value="WD40 repeat-like"/>
    <property type="match status" value="1"/>
</dbReference>
<keyword evidence="9" id="KW-1185">Reference proteome</keyword>
<dbReference type="FunFam" id="2.130.10.10:FF:000018">
    <property type="entry name" value="Receptor for activated C kinase 1"/>
    <property type="match status" value="1"/>
</dbReference>
<evidence type="ECO:0000256" key="2">
    <source>
        <dbReference type="ARBA" id="ARBA00022574"/>
    </source>
</evidence>
<feature type="repeat" description="WD" evidence="7">
    <location>
        <begin position="148"/>
        <end position="191"/>
    </location>
</feature>
<organism evidence="8 9">
    <name type="scientific">Trypanosoma theileri</name>
    <dbReference type="NCBI Taxonomy" id="67003"/>
    <lineage>
        <taxon>Eukaryota</taxon>
        <taxon>Discoba</taxon>
        <taxon>Euglenozoa</taxon>
        <taxon>Kinetoplastea</taxon>
        <taxon>Metakinetoplastina</taxon>
        <taxon>Trypanosomatida</taxon>
        <taxon>Trypanosomatidae</taxon>
        <taxon>Trypanosoma</taxon>
    </lineage>
</organism>
<feature type="repeat" description="WD" evidence="7">
    <location>
        <begin position="63"/>
        <end position="104"/>
    </location>
</feature>
<evidence type="ECO:0000313" key="9">
    <source>
        <dbReference type="Proteomes" id="UP000192257"/>
    </source>
</evidence>
<dbReference type="SMART" id="SM00320">
    <property type="entry name" value="WD40"/>
    <property type="match status" value="7"/>
</dbReference>
<dbReference type="GO" id="GO:0043022">
    <property type="term" value="F:ribosome binding"/>
    <property type="evidence" value="ECO:0007669"/>
    <property type="project" value="InterPro"/>
</dbReference>
<keyword evidence="8" id="KW-0808">Transferase</keyword>
<keyword evidence="8" id="KW-0675">Receptor</keyword>
<name>A0A1X0NQI7_9TRYP</name>
<evidence type="ECO:0000256" key="4">
    <source>
        <dbReference type="ARBA" id="ARBA00022980"/>
    </source>
</evidence>
<evidence type="ECO:0000256" key="5">
    <source>
        <dbReference type="ARBA" id="ARBA00023274"/>
    </source>
</evidence>
<feature type="repeat" description="WD" evidence="7">
    <location>
        <begin position="192"/>
        <end position="233"/>
    </location>
</feature>
<feature type="repeat" description="WD" evidence="7">
    <location>
        <begin position="105"/>
        <end position="139"/>
    </location>
</feature>